<keyword evidence="6" id="KW-0460">Magnesium</keyword>
<dbReference type="EMBL" id="CP012622">
    <property type="protein sequence ID" value="ALD66110.1"/>
    <property type="molecule type" value="Genomic_DNA"/>
</dbReference>
<evidence type="ECO:0000256" key="4">
    <source>
        <dbReference type="ARBA" id="ARBA00022683"/>
    </source>
</evidence>
<dbReference type="OrthoDB" id="389577at2"/>
<gene>
    <name evidence="8" type="primary">celC</name>
    <name evidence="8" type="ORF">SCANT_v1c02000</name>
</gene>
<evidence type="ECO:0000313" key="8">
    <source>
        <dbReference type="EMBL" id="ALD66110.1"/>
    </source>
</evidence>
<proteinExistence type="predicted"/>
<evidence type="ECO:0000256" key="2">
    <source>
        <dbReference type="ARBA" id="ARBA00022597"/>
    </source>
</evidence>
<dbReference type="STRING" id="362837.SCANT_v1c02000"/>
<dbReference type="Gene3D" id="1.20.58.80">
    <property type="entry name" value="Phosphotransferase system, lactose/cellobiose-type IIA subunit"/>
    <property type="match status" value="1"/>
</dbReference>
<dbReference type="Proteomes" id="UP000063919">
    <property type="component" value="Chromosome"/>
</dbReference>
<feature type="modified residue" description="Phosphohistidine; by HPr" evidence="7">
    <location>
        <position position="78"/>
    </location>
</feature>
<keyword evidence="3" id="KW-0808">Transferase</keyword>
<keyword evidence="1" id="KW-0813">Transport</keyword>
<keyword evidence="2" id="KW-0762">Sugar transport</keyword>
<dbReference type="PATRIC" id="fig|362837.3.peg.201"/>
<dbReference type="KEGG" id="scj:SCANT_v1c02000"/>
<dbReference type="Pfam" id="PF02255">
    <property type="entry name" value="PTS_IIA"/>
    <property type="match status" value="1"/>
</dbReference>
<dbReference type="RefSeq" id="WP_053945883.1">
    <property type="nucleotide sequence ID" value="NZ_CP012622.1"/>
</dbReference>
<dbReference type="AlphaFoldDB" id="A0A0M4JRS0"/>
<dbReference type="GO" id="GO:0046872">
    <property type="term" value="F:metal ion binding"/>
    <property type="evidence" value="ECO:0007669"/>
    <property type="project" value="UniProtKB-KW"/>
</dbReference>
<dbReference type="PROSITE" id="PS51095">
    <property type="entry name" value="PTS_EIIA_TYPE_3"/>
    <property type="match status" value="1"/>
</dbReference>
<dbReference type="GO" id="GO:0016740">
    <property type="term" value="F:transferase activity"/>
    <property type="evidence" value="ECO:0007669"/>
    <property type="project" value="UniProtKB-KW"/>
</dbReference>
<evidence type="ECO:0000313" key="9">
    <source>
        <dbReference type="Proteomes" id="UP000063919"/>
    </source>
</evidence>
<organism evidence="8 9">
    <name type="scientific">Spiroplasma cantharicola</name>
    <dbReference type="NCBI Taxonomy" id="362837"/>
    <lineage>
        <taxon>Bacteria</taxon>
        <taxon>Bacillati</taxon>
        <taxon>Mycoplasmatota</taxon>
        <taxon>Mollicutes</taxon>
        <taxon>Entomoplasmatales</taxon>
        <taxon>Spiroplasmataceae</taxon>
        <taxon>Spiroplasma</taxon>
    </lineage>
</organism>
<evidence type="ECO:0000256" key="3">
    <source>
        <dbReference type="ARBA" id="ARBA00022679"/>
    </source>
</evidence>
<evidence type="ECO:0000256" key="7">
    <source>
        <dbReference type="PROSITE-ProRule" id="PRU00418"/>
    </source>
</evidence>
<dbReference type="SUPFAM" id="SSF46973">
    <property type="entry name" value="Enzyme IIa from lactose specific PTS, IIa-lac"/>
    <property type="match status" value="1"/>
</dbReference>
<evidence type="ECO:0000256" key="6">
    <source>
        <dbReference type="PIRSR" id="PIRSR000699-2"/>
    </source>
</evidence>
<accession>A0A0M4JRS0</accession>
<evidence type="ECO:0000256" key="5">
    <source>
        <dbReference type="PIRSR" id="PIRSR000699-1"/>
    </source>
</evidence>
<dbReference type="InterPro" id="IPR036542">
    <property type="entry name" value="PTS_IIA_lac/cel_sf"/>
</dbReference>
<comment type="cofactor">
    <cofactor evidence="6">
        <name>Mg(2+)</name>
        <dbReference type="ChEBI" id="CHEBI:18420"/>
    </cofactor>
    <text evidence="6">Binds 1 Mg(2+) ion per trimer.</text>
</comment>
<feature type="active site" description="Tele-phosphohistidine intermediate" evidence="5">
    <location>
        <position position="78"/>
    </location>
</feature>
<reference evidence="8 9" key="1">
    <citation type="journal article" date="2015" name="Genome Announc.">
        <title>Complete Genome Sequence of Spiroplasma cantharicola CC-1T (DSM 21588), a Bacterium Isolated from Soldier Beetle (Cantharis carolinus).</title>
        <authorList>
            <person name="Lo W.S."/>
            <person name="Liu P.Y."/>
            <person name="Kuo C.H."/>
        </authorList>
    </citation>
    <scope>NUCLEOTIDE SEQUENCE [LARGE SCALE GENOMIC DNA]</scope>
    <source>
        <strain evidence="8 9">CC-1</strain>
    </source>
</reference>
<keyword evidence="4" id="KW-0598">Phosphotransferase system</keyword>
<keyword evidence="6" id="KW-0479">Metal-binding</keyword>
<protein>
    <submittedName>
        <fullName evidence="8">PTS system, cellobiose-specific IIA component</fullName>
    </submittedName>
</protein>
<feature type="binding site" evidence="6">
    <location>
        <position position="81"/>
    </location>
    <ligand>
        <name>Mg(2+)</name>
        <dbReference type="ChEBI" id="CHEBI:18420"/>
        <note>ligand shared between all trimeric partners</note>
    </ligand>
</feature>
<keyword evidence="9" id="KW-1185">Reference proteome</keyword>
<evidence type="ECO:0000256" key="1">
    <source>
        <dbReference type="ARBA" id="ARBA00022448"/>
    </source>
</evidence>
<name>A0A0M4JRS0_9MOLU</name>
<dbReference type="InterPro" id="IPR003188">
    <property type="entry name" value="PTS_IIA_lac/cel"/>
</dbReference>
<sequence length="105" mass="12048">MSKIDWENISMEMISCIGTSKSNAIMAIRSAKIKEFEKANKLMQEAEIEMTKAHSLHFDIVSREANGEKLDLKLIFIHAEDQMLTTQAIIDLGKEMIEMYKIINK</sequence>
<dbReference type="PANTHER" id="PTHR34382:SF7">
    <property type="entry name" value="PTS SYSTEM N,N'-DIACETYLCHITOBIOSE-SPECIFIC EIIA COMPONENT"/>
    <property type="match status" value="1"/>
</dbReference>
<dbReference type="PIRSF" id="PIRSF000699">
    <property type="entry name" value="PTS_IILac_III"/>
    <property type="match status" value="1"/>
</dbReference>
<dbReference type="PANTHER" id="PTHR34382">
    <property type="entry name" value="PTS SYSTEM N,N'-DIACETYLCHITOBIOSE-SPECIFIC EIIA COMPONENT"/>
    <property type="match status" value="1"/>
</dbReference>
<dbReference type="GO" id="GO:0009401">
    <property type="term" value="P:phosphoenolpyruvate-dependent sugar phosphotransferase system"/>
    <property type="evidence" value="ECO:0007669"/>
    <property type="project" value="UniProtKB-KW"/>
</dbReference>